<dbReference type="EMBL" id="LAZR01001858">
    <property type="protein sequence ID" value="KKN37995.1"/>
    <property type="molecule type" value="Genomic_DNA"/>
</dbReference>
<evidence type="ECO:0000313" key="2">
    <source>
        <dbReference type="EMBL" id="KKN37995.1"/>
    </source>
</evidence>
<proteinExistence type="predicted"/>
<comment type="caution">
    <text evidence="2">The sequence shown here is derived from an EMBL/GenBank/DDBJ whole genome shotgun (WGS) entry which is preliminary data.</text>
</comment>
<dbReference type="InterPro" id="IPR020556">
    <property type="entry name" value="Amidase_CS"/>
</dbReference>
<dbReference type="Gene3D" id="3.90.1300.10">
    <property type="entry name" value="Amidase signature (AS) domain"/>
    <property type="match status" value="1"/>
</dbReference>
<accession>A0A0F9Q243</accession>
<protein>
    <recommendedName>
        <fullName evidence="1">Amidase domain-containing protein</fullName>
    </recommendedName>
</protein>
<dbReference type="InterPro" id="IPR036928">
    <property type="entry name" value="AS_sf"/>
</dbReference>
<feature type="domain" description="Amidase" evidence="1">
    <location>
        <begin position="30"/>
        <end position="452"/>
    </location>
</feature>
<dbReference type="GO" id="GO:0003824">
    <property type="term" value="F:catalytic activity"/>
    <property type="evidence" value="ECO:0007669"/>
    <property type="project" value="InterPro"/>
</dbReference>
<dbReference type="PROSITE" id="PS00571">
    <property type="entry name" value="AMIDASES"/>
    <property type="match status" value="1"/>
</dbReference>
<dbReference type="PANTHER" id="PTHR11895">
    <property type="entry name" value="TRANSAMIDASE"/>
    <property type="match status" value="1"/>
</dbReference>
<dbReference type="PANTHER" id="PTHR11895:SF7">
    <property type="entry name" value="GLUTAMYL-TRNA(GLN) AMIDOTRANSFERASE SUBUNIT A, MITOCHONDRIAL"/>
    <property type="match status" value="1"/>
</dbReference>
<dbReference type="InterPro" id="IPR023631">
    <property type="entry name" value="Amidase_dom"/>
</dbReference>
<dbReference type="Pfam" id="PF01425">
    <property type="entry name" value="Amidase"/>
    <property type="match status" value="1"/>
</dbReference>
<reference evidence="2" key="1">
    <citation type="journal article" date="2015" name="Nature">
        <title>Complex archaea that bridge the gap between prokaryotes and eukaryotes.</title>
        <authorList>
            <person name="Spang A."/>
            <person name="Saw J.H."/>
            <person name="Jorgensen S.L."/>
            <person name="Zaremba-Niedzwiedzka K."/>
            <person name="Martijn J."/>
            <person name="Lind A.E."/>
            <person name="van Eijk R."/>
            <person name="Schleper C."/>
            <person name="Guy L."/>
            <person name="Ettema T.J."/>
        </authorList>
    </citation>
    <scope>NUCLEOTIDE SEQUENCE</scope>
</reference>
<dbReference type="InterPro" id="IPR000120">
    <property type="entry name" value="Amidase"/>
</dbReference>
<organism evidence="2">
    <name type="scientific">marine sediment metagenome</name>
    <dbReference type="NCBI Taxonomy" id="412755"/>
    <lineage>
        <taxon>unclassified sequences</taxon>
        <taxon>metagenomes</taxon>
        <taxon>ecological metagenomes</taxon>
    </lineage>
</organism>
<evidence type="ECO:0000259" key="1">
    <source>
        <dbReference type="Pfam" id="PF01425"/>
    </source>
</evidence>
<dbReference type="AlphaFoldDB" id="A0A0F9Q243"/>
<gene>
    <name evidence="2" type="ORF">LCGC14_0758000</name>
</gene>
<sequence>MIKMNKEDICFMSACEMRDKIKTQELTSEEITEIIIERIEKINPIINAYCTPTFDIAREMAKKADAAVKKGEKLGLLHGLPTSIKDQMPIKGVRTTYGSKIFENNIAEVDGVCVKRLKNAGVVILGKTNMSPFGFIAVTNNLIFGETLNPWNLERTSGGSSGGAAAAMASGLGYLALGADGGGSIRTPACFCGLYGFKPSFGRVPVYPISGLHFDSLVHYGPIVRYVKDAALMLDAIKGPHYADQYTLPEENISYLEKVDEKPSQLKIGYSLDLGFAKVIDSEVKENFLNSINKFEEFGWTVEPAKFKIKNPERILLTYHSILFNYDLGPKLKDWRDKMYPDLVKAVEAGNGATGKDFARSIARRKVLFEKFHQYFKNYDILLTPSTGLPAFELGISFPTKIDGKIVSPTAWMPYSAPFNLTGLPAATIPCGRSSEGLPIGLQIVGNRFNDLIVLQVSKAFEELAPWQDLRPKFE</sequence>
<name>A0A0F9Q243_9ZZZZ</name>
<dbReference type="SUPFAM" id="SSF75304">
    <property type="entry name" value="Amidase signature (AS) enzymes"/>
    <property type="match status" value="1"/>
</dbReference>